<reference evidence="2 3" key="1">
    <citation type="submission" date="2018-11" db="EMBL/GenBank/DDBJ databases">
        <title>Chryseotalea sanarue gen. nov., sp., nov., a member of the family Cytophagaceae, isolated from a brackish lake in Hamamatsu Japan.</title>
        <authorList>
            <person name="Maejima Y."/>
            <person name="Iino T."/>
            <person name="Muraguchi Y."/>
            <person name="Fukuda K."/>
            <person name="Ohkuma M."/>
            <person name="Moriuchi R."/>
            <person name="Dohra H."/>
            <person name="Kimbara K."/>
            <person name="Shintani M."/>
        </authorList>
    </citation>
    <scope>NUCLEOTIDE SEQUENCE [LARGE SCALE GENOMIC DNA]</scope>
    <source>
        <strain evidence="2 3">Ys</strain>
    </source>
</reference>
<dbReference type="Pfam" id="PF07610">
    <property type="entry name" value="DUF1573"/>
    <property type="match status" value="1"/>
</dbReference>
<dbReference type="PANTHER" id="PTHR37833:SF1">
    <property type="entry name" value="SIGNAL PEPTIDE PROTEIN"/>
    <property type="match status" value="1"/>
</dbReference>
<dbReference type="EMBL" id="BHXQ01000002">
    <property type="protein sequence ID" value="GCC50695.1"/>
    <property type="molecule type" value="Genomic_DNA"/>
</dbReference>
<dbReference type="PANTHER" id="PTHR37833">
    <property type="entry name" value="LIPOPROTEIN-RELATED"/>
    <property type="match status" value="1"/>
</dbReference>
<dbReference type="InterPro" id="IPR013783">
    <property type="entry name" value="Ig-like_fold"/>
</dbReference>
<evidence type="ECO:0000313" key="2">
    <source>
        <dbReference type="EMBL" id="GCC50695.1"/>
    </source>
</evidence>
<feature type="signal peptide" evidence="1">
    <location>
        <begin position="1"/>
        <end position="19"/>
    </location>
</feature>
<dbReference type="Proteomes" id="UP000288227">
    <property type="component" value="Unassembled WGS sequence"/>
</dbReference>
<feature type="chain" id="PRO_5019170853" evidence="1">
    <location>
        <begin position="20"/>
        <end position="122"/>
    </location>
</feature>
<evidence type="ECO:0000256" key="1">
    <source>
        <dbReference type="SAM" id="SignalP"/>
    </source>
</evidence>
<gene>
    <name evidence="2" type="ORF">SanaruYs_09130</name>
</gene>
<dbReference type="InterPro" id="IPR011467">
    <property type="entry name" value="DUF1573"/>
</dbReference>
<dbReference type="RefSeq" id="WP_127121365.1">
    <property type="nucleotide sequence ID" value="NZ_BHXQ01000002.1"/>
</dbReference>
<accession>A0A401U722</accession>
<protein>
    <submittedName>
        <fullName evidence="2">DUF1573 domain-containing protein</fullName>
    </submittedName>
</protein>
<keyword evidence="1" id="KW-0732">Signal</keyword>
<proteinExistence type="predicted"/>
<dbReference type="AlphaFoldDB" id="A0A401U722"/>
<evidence type="ECO:0000313" key="3">
    <source>
        <dbReference type="Proteomes" id="UP000288227"/>
    </source>
</evidence>
<organism evidence="2 3">
    <name type="scientific">Chryseotalea sanaruensis</name>
    <dbReference type="NCBI Taxonomy" id="2482724"/>
    <lineage>
        <taxon>Bacteria</taxon>
        <taxon>Pseudomonadati</taxon>
        <taxon>Bacteroidota</taxon>
        <taxon>Cytophagia</taxon>
        <taxon>Cytophagales</taxon>
        <taxon>Chryseotaleaceae</taxon>
        <taxon>Chryseotalea</taxon>
    </lineage>
</organism>
<dbReference type="OrthoDB" id="826619at2"/>
<sequence>MKKVTIIFFASFIAFVAYCHSTAVFNWSKTQHDFGNITKDTPVAHEFEFTNTGSEPLIVTSVTASCGCTVADYSKEPIAPGTNGYVKASFDAGKLGAFVKTVTVQSNANENPVLTLKGTVVE</sequence>
<name>A0A401U722_9BACT</name>
<dbReference type="Gene3D" id="2.60.40.10">
    <property type="entry name" value="Immunoglobulins"/>
    <property type="match status" value="1"/>
</dbReference>
<keyword evidence="3" id="KW-1185">Reference proteome</keyword>
<comment type="caution">
    <text evidence="2">The sequence shown here is derived from an EMBL/GenBank/DDBJ whole genome shotgun (WGS) entry which is preliminary data.</text>
</comment>